<feature type="transmembrane region" description="Helical" evidence="2">
    <location>
        <begin position="292"/>
        <end position="309"/>
    </location>
</feature>
<feature type="transmembrane region" description="Helical" evidence="2">
    <location>
        <begin position="259"/>
        <end position="280"/>
    </location>
</feature>
<evidence type="ECO:0000256" key="1">
    <source>
        <dbReference type="SAM" id="MobiDB-lite"/>
    </source>
</evidence>
<keyword evidence="2" id="KW-0472">Membrane</keyword>
<sequence length="384" mass="41448">MKARIGTSTGARGPPSGHGARQVRAGGRVRPAVRRPGPHPVVVVEDAHWADEATLDWLSFLGRRIARIPALLVVTYRDDEVGTDHPLRRTLAALPSAVTSQVPTVTTDQFASPEAWLAYWKTVYGPTIAVYRAIAGDPDRVAATYSTVAPTGLACKPVCMSDSPEELLADTLTLRRRARADRHVYWLPLLFFGLAIVGSAPLYVERLQVRGGGDPAATLYWTQTDPRLGPYWTVALLGGALLSAWWYRRCGRRIGIEGTVGPAVVAATLLAIGLLVAGVLPLGGYLWPLWVHDYRALLLIAVGLLALAVQERSRELGIIAVLFTVAAVLANTYNVENVVFRLGWDPFVAHPDQARFVHLPALAAPAAVLLLGGAVAGLRARRVR</sequence>
<feature type="transmembrane region" description="Helical" evidence="2">
    <location>
        <begin position="316"/>
        <end position="335"/>
    </location>
</feature>
<name>A0A6J4JK41_9ACTN</name>
<gene>
    <name evidence="3" type="ORF">AVDCRST_MAG41-3507</name>
</gene>
<feature type="region of interest" description="Disordered" evidence="1">
    <location>
        <begin position="1"/>
        <end position="34"/>
    </location>
</feature>
<evidence type="ECO:0000313" key="3">
    <source>
        <dbReference type="EMBL" id="CAA9279741.1"/>
    </source>
</evidence>
<feature type="transmembrane region" description="Helical" evidence="2">
    <location>
        <begin position="229"/>
        <end position="247"/>
    </location>
</feature>
<feature type="compositionally biased region" description="Low complexity" evidence="1">
    <location>
        <begin position="17"/>
        <end position="30"/>
    </location>
</feature>
<keyword evidence="2" id="KW-1133">Transmembrane helix</keyword>
<feature type="compositionally biased region" description="Polar residues" evidence="1">
    <location>
        <begin position="1"/>
        <end position="10"/>
    </location>
</feature>
<feature type="transmembrane region" description="Helical" evidence="2">
    <location>
        <begin position="184"/>
        <end position="204"/>
    </location>
</feature>
<feature type="transmembrane region" description="Helical" evidence="2">
    <location>
        <begin position="355"/>
        <end position="378"/>
    </location>
</feature>
<reference evidence="3" key="1">
    <citation type="submission" date="2020-02" db="EMBL/GenBank/DDBJ databases">
        <authorList>
            <person name="Meier V. D."/>
        </authorList>
    </citation>
    <scope>NUCLEOTIDE SEQUENCE</scope>
    <source>
        <strain evidence="3">AVDCRST_MAG41</strain>
    </source>
</reference>
<organism evidence="3">
    <name type="scientific">uncultured Mycobacteriales bacterium</name>
    <dbReference type="NCBI Taxonomy" id="581187"/>
    <lineage>
        <taxon>Bacteria</taxon>
        <taxon>Bacillati</taxon>
        <taxon>Actinomycetota</taxon>
        <taxon>Actinomycetes</taxon>
        <taxon>Mycobacteriales</taxon>
        <taxon>environmental samples</taxon>
    </lineage>
</organism>
<dbReference type="EMBL" id="CADCTP010000316">
    <property type="protein sequence ID" value="CAA9279741.1"/>
    <property type="molecule type" value="Genomic_DNA"/>
</dbReference>
<protein>
    <submittedName>
        <fullName evidence="3">Uncharacterized protein</fullName>
    </submittedName>
</protein>
<dbReference type="AlphaFoldDB" id="A0A6J4JK41"/>
<evidence type="ECO:0000256" key="2">
    <source>
        <dbReference type="SAM" id="Phobius"/>
    </source>
</evidence>
<accession>A0A6J4JK41</accession>
<keyword evidence="2" id="KW-0812">Transmembrane</keyword>
<proteinExistence type="predicted"/>